<dbReference type="PANTHER" id="PTHR45947">
    <property type="entry name" value="SULFOQUINOVOSYL TRANSFERASE SQD2"/>
    <property type="match status" value="1"/>
</dbReference>
<dbReference type="InterPro" id="IPR050194">
    <property type="entry name" value="Glycosyltransferase_grp1"/>
</dbReference>
<proteinExistence type="predicted"/>
<dbReference type="Gene3D" id="3.40.50.2000">
    <property type="entry name" value="Glycogen Phosphorylase B"/>
    <property type="match status" value="1"/>
</dbReference>
<name>A0ABW1IQQ2_9BACL</name>
<dbReference type="Pfam" id="PF00534">
    <property type="entry name" value="Glycos_transf_1"/>
    <property type="match status" value="1"/>
</dbReference>
<keyword evidence="2" id="KW-0808">Transferase</keyword>
<evidence type="ECO:0000259" key="1">
    <source>
        <dbReference type="Pfam" id="PF00534"/>
    </source>
</evidence>
<dbReference type="Proteomes" id="UP001596250">
    <property type="component" value="Unassembled WGS sequence"/>
</dbReference>
<keyword evidence="2" id="KW-0328">Glycosyltransferase</keyword>
<feature type="domain" description="Glycosyl transferase family 1" evidence="1">
    <location>
        <begin position="222"/>
        <end position="310"/>
    </location>
</feature>
<organism evidence="2 3">
    <name type="scientific">Marinicrinis lubricantis</name>
    <dbReference type="NCBI Taxonomy" id="2086470"/>
    <lineage>
        <taxon>Bacteria</taxon>
        <taxon>Bacillati</taxon>
        <taxon>Bacillota</taxon>
        <taxon>Bacilli</taxon>
        <taxon>Bacillales</taxon>
        <taxon>Paenibacillaceae</taxon>
    </lineage>
</organism>
<dbReference type="EC" id="2.4.-.-" evidence="2"/>
<protein>
    <submittedName>
        <fullName evidence="2">Glycosyltransferase family 4 protein</fullName>
        <ecNumber evidence="2">2.4.-.-</ecNumber>
    </submittedName>
</protein>
<dbReference type="SUPFAM" id="SSF53756">
    <property type="entry name" value="UDP-Glycosyltransferase/glycogen phosphorylase"/>
    <property type="match status" value="1"/>
</dbReference>
<sequence>MHKVLHAPIEIAGQVGLICEYLKKLGHHAVGYNYFQTYLNYEGSIIHTDLYQLQKLFDAALHHFNIFHFHNSYTFFSDFRDLPMLKDAGIKMVMHHRGNDVRFSDKARKGDSYSNPYAYTGSSFPDAAIHHNLQQFSKYMSAVIVQDYELYHYVKDYYPKVHVLPRLIDTDKLKPIYPHSDLKKPLIVHAPTDREFKGSEFIEKAISDLKEKYSFEYVRIENKSHEEAKRLYREADLVIDQIRCGAFGNVSVEAMALGKPVVAYIREDLVDTYPGKLPIVSANPDTIRRVLRRLIKNRDELHDIGRRGRKYVEKHHRADIVAKQLVDIYDSITD</sequence>
<dbReference type="PANTHER" id="PTHR45947:SF3">
    <property type="entry name" value="SULFOQUINOVOSYL TRANSFERASE SQD2"/>
    <property type="match status" value="1"/>
</dbReference>
<comment type="caution">
    <text evidence="2">The sequence shown here is derived from an EMBL/GenBank/DDBJ whole genome shotgun (WGS) entry which is preliminary data.</text>
</comment>
<dbReference type="RefSeq" id="WP_379894814.1">
    <property type="nucleotide sequence ID" value="NZ_CBCSCT010000041.1"/>
</dbReference>
<evidence type="ECO:0000313" key="3">
    <source>
        <dbReference type="Proteomes" id="UP001596250"/>
    </source>
</evidence>
<keyword evidence="3" id="KW-1185">Reference proteome</keyword>
<dbReference type="GO" id="GO:0016757">
    <property type="term" value="F:glycosyltransferase activity"/>
    <property type="evidence" value="ECO:0007669"/>
    <property type="project" value="UniProtKB-KW"/>
</dbReference>
<dbReference type="EMBL" id="JBHSQV010000162">
    <property type="protein sequence ID" value="MFC5987435.1"/>
    <property type="molecule type" value="Genomic_DNA"/>
</dbReference>
<dbReference type="InterPro" id="IPR001296">
    <property type="entry name" value="Glyco_trans_1"/>
</dbReference>
<reference evidence="3" key="1">
    <citation type="journal article" date="2019" name="Int. J. Syst. Evol. Microbiol.">
        <title>The Global Catalogue of Microorganisms (GCM) 10K type strain sequencing project: providing services to taxonomists for standard genome sequencing and annotation.</title>
        <authorList>
            <consortium name="The Broad Institute Genomics Platform"/>
            <consortium name="The Broad Institute Genome Sequencing Center for Infectious Disease"/>
            <person name="Wu L."/>
            <person name="Ma J."/>
        </authorList>
    </citation>
    <scope>NUCLEOTIDE SEQUENCE [LARGE SCALE GENOMIC DNA]</scope>
    <source>
        <strain evidence="3">CCM 8749</strain>
    </source>
</reference>
<gene>
    <name evidence="2" type="ORF">ACFPXP_13580</name>
</gene>
<evidence type="ECO:0000313" key="2">
    <source>
        <dbReference type="EMBL" id="MFC5987435.1"/>
    </source>
</evidence>
<dbReference type="CDD" id="cd03801">
    <property type="entry name" value="GT4_PimA-like"/>
    <property type="match status" value="1"/>
</dbReference>
<accession>A0ABW1IQQ2</accession>